<reference evidence="2 3" key="1">
    <citation type="submission" date="2020-01" db="EMBL/GenBank/DDBJ databases">
        <title>Genome sequencing of strain KACC 21507.</title>
        <authorList>
            <person name="Heo J."/>
            <person name="Kim S.-J."/>
            <person name="Kim J.-S."/>
            <person name="Hong S.-B."/>
            <person name="Kwon S.-W."/>
        </authorList>
    </citation>
    <scope>NUCLEOTIDE SEQUENCE [LARGE SCALE GENOMIC DNA]</scope>
    <source>
        <strain evidence="2 3">KACC 21507</strain>
    </source>
</reference>
<dbReference type="EMBL" id="CP047652">
    <property type="protein sequence ID" value="QHI94992.1"/>
    <property type="molecule type" value="Genomic_DNA"/>
</dbReference>
<gene>
    <name evidence="2" type="ORF">GT348_00430</name>
</gene>
<organism evidence="2 3">
    <name type="scientific">Aristophania vespae</name>
    <dbReference type="NCBI Taxonomy" id="2697033"/>
    <lineage>
        <taxon>Bacteria</taxon>
        <taxon>Pseudomonadati</taxon>
        <taxon>Pseudomonadota</taxon>
        <taxon>Alphaproteobacteria</taxon>
        <taxon>Acetobacterales</taxon>
        <taxon>Acetobacteraceae</taxon>
        <taxon>Aristophania</taxon>
    </lineage>
</organism>
<evidence type="ECO:0000313" key="2">
    <source>
        <dbReference type="EMBL" id="QHI94992.1"/>
    </source>
</evidence>
<dbReference type="Proteomes" id="UP000463975">
    <property type="component" value="Chromosome"/>
</dbReference>
<evidence type="ECO:0000313" key="3">
    <source>
        <dbReference type="Proteomes" id="UP000463975"/>
    </source>
</evidence>
<keyword evidence="3" id="KW-1185">Reference proteome</keyword>
<sequence length="127" mass="13625">MSTFFSCHERCVNNENHAGGANMNKRFMITVAFTLTLAGCSGGGSGFNGPKADMTASYPDHTININKSRHKNSADKVPFLSMPADTAQMNDTDQKGHLMVNGMDGQNADITPHPAQTDTEVSYGAQK</sequence>
<evidence type="ECO:0000256" key="1">
    <source>
        <dbReference type="SAM" id="MobiDB-lite"/>
    </source>
</evidence>
<feature type="region of interest" description="Disordered" evidence="1">
    <location>
        <begin position="85"/>
        <end position="127"/>
    </location>
</feature>
<protein>
    <submittedName>
        <fullName evidence="2">Uncharacterized protein</fullName>
    </submittedName>
</protein>
<dbReference type="RefSeq" id="WP_160618070.1">
    <property type="nucleotide sequence ID" value="NZ_CP047652.1"/>
</dbReference>
<accession>A0A6P1NH50</accession>
<dbReference type="AlphaFoldDB" id="A0A6P1NH50"/>
<name>A0A6P1NH50_9PROT</name>
<proteinExistence type="predicted"/>
<dbReference type="KEGG" id="bomb:GT348_00430"/>